<reference evidence="8 9" key="1">
    <citation type="submission" date="2020-06" db="EMBL/GenBank/DDBJ databases">
        <authorList>
            <person name="Duchaud E."/>
        </authorList>
    </citation>
    <scope>NUCLEOTIDE SEQUENCE [LARGE SCALE GENOMIC DNA]</scope>
    <source>
        <strain evidence="8">Alteromonas fortis</strain>
    </source>
</reference>
<dbReference type="GO" id="GO:0042834">
    <property type="term" value="F:peptidoglycan binding"/>
    <property type="evidence" value="ECO:0007669"/>
    <property type="project" value="InterPro"/>
</dbReference>
<dbReference type="GO" id="GO:0071555">
    <property type="term" value="P:cell wall organization"/>
    <property type="evidence" value="ECO:0007669"/>
    <property type="project" value="UniProtKB-KW"/>
</dbReference>
<dbReference type="EMBL" id="LR812090">
    <property type="protein sequence ID" value="CAB9493850.1"/>
    <property type="molecule type" value="Genomic_DNA"/>
</dbReference>
<dbReference type="InterPro" id="IPR036908">
    <property type="entry name" value="RlpA-like_sf"/>
</dbReference>
<dbReference type="GO" id="GO:0009279">
    <property type="term" value="C:cell outer membrane"/>
    <property type="evidence" value="ECO:0007669"/>
    <property type="project" value="TreeGrafter"/>
</dbReference>
<dbReference type="PANTHER" id="PTHR34183:SF1">
    <property type="entry name" value="ENDOLYTIC PEPTIDOGLYCAN TRANSGLYCOSYLASE RLPA"/>
    <property type="match status" value="1"/>
</dbReference>
<evidence type="ECO:0000256" key="6">
    <source>
        <dbReference type="SAM" id="MobiDB-lite"/>
    </source>
</evidence>
<dbReference type="RefSeq" id="WP_179983316.1">
    <property type="nucleotide sequence ID" value="NZ_LR812090.1"/>
</dbReference>
<dbReference type="InterPro" id="IPR007730">
    <property type="entry name" value="SPOR-like_dom"/>
</dbReference>
<dbReference type="Gene3D" id="2.40.40.10">
    <property type="entry name" value="RlpA-like domain"/>
    <property type="match status" value="1"/>
</dbReference>
<dbReference type="InterPro" id="IPR012997">
    <property type="entry name" value="RplA"/>
</dbReference>
<evidence type="ECO:0000256" key="4">
    <source>
        <dbReference type="HAMAP-Rule" id="MF_02071"/>
    </source>
</evidence>
<dbReference type="SUPFAM" id="SSF50685">
    <property type="entry name" value="Barwin-like endoglucanases"/>
    <property type="match status" value="1"/>
</dbReference>
<sequence>MFQRLFSVLDLVNVSAFQASLPNAFARKHFMRCGAAVFTAILLAGCQSAPSQSSRYTQQQDSAPKHVAKKPETLDAVPKYEAYRMFNSRPYKVLGKHYTPMNSGKGYEEVGYASWYGQKFHGHLTSNGETYNMFAMSAAHKTLPLPSYVRVTNLENNKQAIVRVNDRGPFHDNRIIDLSYAAAVKLGYHSKGTAKVKLEVIHFDEQNNVTVGNNPTVTYDEYLGIAVTPPREIASTSPKPPLDPAKADKTATKPSSNTVADAVYIQVAALSNAEKAKSISNVLSALYQIPAHLPVADNIYKLQLGPIHDEAVVAEVLEQLKQNGYPNAYAITQTL</sequence>
<dbReference type="NCBIfam" id="TIGR00413">
    <property type="entry name" value="rlpA"/>
    <property type="match status" value="1"/>
</dbReference>
<evidence type="ECO:0000313" key="8">
    <source>
        <dbReference type="EMBL" id="CAB9493850.1"/>
    </source>
</evidence>
<dbReference type="InterPro" id="IPR009009">
    <property type="entry name" value="RlpA-like_DPBB"/>
</dbReference>
<dbReference type="Pfam" id="PF03330">
    <property type="entry name" value="DPBB_1"/>
    <property type="match status" value="1"/>
</dbReference>
<dbReference type="PROSITE" id="PS51724">
    <property type="entry name" value="SPOR"/>
    <property type="match status" value="1"/>
</dbReference>
<evidence type="ECO:0000256" key="5">
    <source>
        <dbReference type="RuleBase" id="RU003495"/>
    </source>
</evidence>
<proteinExistence type="inferred from homology"/>
<dbReference type="GO" id="GO:0000270">
    <property type="term" value="P:peptidoglycan metabolic process"/>
    <property type="evidence" value="ECO:0007669"/>
    <property type="project" value="UniProtKB-UniRule"/>
</dbReference>
<keyword evidence="3 4" id="KW-0961">Cell wall biogenesis/degradation</keyword>
<dbReference type="InterPro" id="IPR034718">
    <property type="entry name" value="RlpA"/>
</dbReference>
<organism evidence="8 9">
    <name type="scientific">Alteromonas macleodii</name>
    <name type="common">Pseudoalteromonas macleodii</name>
    <dbReference type="NCBI Taxonomy" id="28108"/>
    <lineage>
        <taxon>Bacteria</taxon>
        <taxon>Pseudomonadati</taxon>
        <taxon>Pseudomonadota</taxon>
        <taxon>Gammaproteobacteria</taxon>
        <taxon>Alteromonadales</taxon>
        <taxon>Alteromonadaceae</taxon>
        <taxon>Alteromonas/Salinimonas group</taxon>
        <taxon>Alteromonas</taxon>
    </lineage>
</organism>
<dbReference type="EC" id="4.2.2.-" evidence="4"/>
<evidence type="ECO:0000259" key="7">
    <source>
        <dbReference type="PROSITE" id="PS51724"/>
    </source>
</evidence>
<comment type="function">
    <text evidence="4">Lytic transglycosylase with a strong preference for naked glycan strands that lack stem peptides.</text>
</comment>
<evidence type="ECO:0000256" key="1">
    <source>
        <dbReference type="ARBA" id="ARBA00022729"/>
    </source>
</evidence>
<dbReference type="InterPro" id="IPR036680">
    <property type="entry name" value="SPOR-like_sf"/>
</dbReference>
<keyword evidence="8" id="KW-0449">Lipoprotein</keyword>
<feature type="domain" description="SPOR" evidence="7">
    <location>
        <begin position="257"/>
        <end position="333"/>
    </location>
</feature>
<dbReference type="Gene3D" id="3.30.70.1070">
    <property type="entry name" value="Sporulation related repeat"/>
    <property type="match status" value="1"/>
</dbReference>
<gene>
    <name evidence="4" type="primary">rlpA</name>
    <name evidence="8" type="ORF">ALFOR1_30782</name>
</gene>
<dbReference type="Pfam" id="PF05036">
    <property type="entry name" value="SPOR"/>
    <property type="match status" value="1"/>
</dbReference>
<dbReference type="CDD" id="cd22268">
    <property type="entry name" value="DPBB_RlpA-like"/>
    <property type="match status" value="1"/>
</dbReference>
<dbReference type="GO" id="GO:0008932">
    <property type="term" value="F:lytic endotransglycosylase activity"/>
    <property type="evidence" value="ECO:0007669"/>
    <property type="project" value="UniProtKB-UniRule"/>
</dbReference>
<evidence type="ECO:0000256" key="3">
    <source>
        <dbReference type="ARBA" id="ARBA00023316"/>
    </source>
</evidence>
<protein>
    <recommendedName>
        <fullName evidence="4">Endolytic peptidoglycan transglycosylase RlpA</fullName>
        <ecNumber evidence="4">4.2.2.-</ecNumber>
    </recommendedName>
</protein>
<keyword evidence="1" id="KW-0732">Signal</keyword>
<dbReference type="FunFam" id="2.40.40.10:FF:000003">
    <property type="entry name" value="Endolytic peptidoglycan transglycosylase RlpA"/>
    <property type="match status" value="1"/>
</dbReference>
<accession>A0A6T9XZJ1</accession>
<feature type="region of interest" description="Disordered" evidence="6">
    <location>
        <begin position="230"/>
        <end position="254"/>
    </location>
</feature>
<evidence type="ECO:0000313" key="9">
    <source>
        <dbReference type="Proteomes" id="UP000509458"/>
    </source>
</evidence>
<dbReference type="HAMAP" id="MF_02071">
    <property type="entry name" value="RlpA"/>
    <property type="match status" value="1"/>
</dbReference>
<dbReference type="SUPFAM" id="SSF110997">
    <property type="entry name" value="Sporulation related repeat"/>
    <property type="match status" value="1"/>
</dbReference>
<dbReference type="Proteomes" id="UP000509458">
    <property type="component" value="Chromosome"/>
</dbReference>
<keyword evidence="2 4" id="KW-0456">Lyase</keyword>
<evidence type="ECO:0000256" key="2">
    <source>
        <dbReference type="ARBA" id="ARBA00023239"/>
    </source>
</evidence>
<dbReference type="PANTHER" id="PTHR34183">
    <property type="entry name" value="ENDOLYTIC PEPTIDOGLYCAN TRANSGLYCOSYLASE RLPA"/>
    <property type="match status" value="1"/>
</dbReference>
<dbReference type="AlphaFoldDB" id="A0A6T9XZJ1"/>
<name>A0A6T9XZJ1_ALTMA</name>
<comment type="similarity">
    <text evidence="4 5">Belongs to the RlpA family.</text>
</comment>